<evidence type="ECO:0000256" key="7">
    <source>
        <dbReference type="ARBA" id="ARBA00022777"/>
    </source>
</evidence>
<feature type="transmembrane region" description="Helical" evidence="11">
    <location>
        <begin position="49"/>
        <end position="71"/>
    </location>
</feature>
<evidence type="ECO:0000259" key="12">
    <source>
        <dbReference type="PROSITE" id="PS50109"/>
    </source>
</evidence>
<proteinExistence type="predicted"/>
<keyword evidence="9" id="KW-0902">Two-component regulatory system</keyword>
<dbReference type="InterPro" id="IPR003594">
    <property type="entry name" value="HATPase_dom"/>
</dbReference>
<evidence type="ECO:0000256" key="10">
    <source>
        <dbReference type="ARBA" id="ARBA00023136"/>
    </source>
</evidence>
<dbReference type="PROSITE" id="PS50109">
    <property type="entry name" value="HIS_KIN"/>
    <property type="match status" value="1"/>
</dbReference>
<dbReference type="InterPro" id="IPR036890">
    <property type="entry name" value="HATPase_C_sf"/>
</dbReference>
<dbReference type="Pfam" id="PF00672">
    <property type="entry name" value="HAMP"/>
    <property type="match status" value="1"/>
</dbReference>
<dbReference type="GO" id="GO:0016020">
    <property type="term" value="C:membrane"/>
    <property type="evidence" value="ECO:0007669"/>
    <property type="project" value="UniProtKB-SubCell"/>
</dbReference>
<evidence type="ECO:0000256" key="3">
    <source>
        <dbReference type="ARBA" id="ARBA00012438"/>
    </source>
</evidence>
<feature type="domain" description="Histidine kinase" evidence="12">
    <location>
        <begin position="364"/>
        <end position="586"/>
    </location>
</feature>
<organism evidence="14 15">
    <name type="scientific">Granulibacter bethesdensis</name>
    <dbReference type="NCBI Taxonomy" id="364410"/>
    <lineage>
        <taxon>Bacteria</taxon>
        <taxon>Pseudomonadati</taxon>
        <taxon>Pseudomonadota</taxon>
        <taxon>Alphaproteobacteria</taxon>
        <taxon>Acetobacterales</taxon>
        <taxon>Acetobacteraceae</taxon>
        <taxon>Granulibacter</taxon>
    </lineage>
</organism>
<dbReference type="InterPro" id="IPR004358">
    <property type="entry name" value="Sig_transdc_His_kin-like_C"/>
</dbReference>
<dbReference type="SUPFAM" id="SSF55874">
    <property type="entry name" value="ATPase domain of HSP90 chaperone/DNA topoisomerase II/histidine kinase"/>
    <property type="match status" value="1"/>
</dbReference>
<dbReference type="SUPFAM" id="SSF47384">
    <property type="entry name" value="Homodimeric domain of signal transducing histidine kinase"/>
    <property type="match status" value="1"/>
</dbReference>
<keyword evidence="10 11" id="KW-0472">Membrane</keyword>
<keyword evidence="4" id="KW-0597">Phosphoprotein</keyword>
<dbReference type="Gene3D" id="6.10.340.10">
    <property type="match status" value="1"/>
</dbReference>
<comment type="subcellular location">
    <subcellularLocation>
        <location evidence="2">Membrane</location>
    </subcellularLocation>
</comment>
<evidence type="ECO:0000256" key="2">
    <source>
        <dbReference type="ARBA" id="ARBA00004370"/>
    </source>
</evidence>
<keyword evidence="7" id="KW-0418">Kinase</keyword>
<accession>A0AAC9KFH0</accession>
<dbReference type="Pfam" id="PF13756">
    <property type="entry name" value="Stimulus_sens_1"/>
    <property type="match status" value="1"/>
</dbReference>
<dbReference type="Pfam" id="PF02518">
    <property type="entry name" value="HATPase_c"/>
    <property type="match status" value="1"/>
</dbReference>
<evidence type="ECO:0000256" key="9">
    <source>
        <dbReference type="ARBA" id="ARBA00023012"/>
    </source>
</evidence>
<name>A0AAC9KFH0_9PROT</name>
<dbReference type="SMART" id="SM00387">
    <property type="entry name" value="HATPase_c"/>
    <property type="match status" value="1"/>
</dbReference>
<dbReference type="PROSITE" id="PS50885">
    <property type="entry name" value="HAMP"/>
    <property type="match status" value="1"/>
</dbReference>
<dbReference type="PRINTS" id="PR00344">
    <property type="entry name" value="BCTRLSENSOR"/>
</dbReference>
<evidence type="ECO:0000259" key="13">
    <source>
        <dbReference type="PROSITE" id="PS50885"/>
    </source>
</evidence>
<evidence type="ECO:0000313" key="15">
    <source>
        <dbReference type="Proteomes" id="UP000182373"/>
    </source>
</evidence>
<dbReference type="AlphaFoldDB" id="A0AAC9KFH0"/>
<keyword evidence="8 11" id="KW-1133">Transmembrane helix</keyword>
<sequence>MTPPGCAVSPSGKRIPAMYAPQSHVIAVIMTHNRHPFATNRRYRLVSPLLRRILVVNIMPLVLLVAALLYLDQYQNGLLSAEVLTLREQARIFAGALGEVAIDPPGKAPPHLSAGIARPLLRRLTEPTPNARARLYGPDGSLVADSQAMRHDPGEDIGTEPVANPHERSMLTDMVSTFYDWVQTHFPHASHSPIMNTDRDEALETRPRWQSDTGKGKSAGFTPTDSALEMPAYIRRTADSRLLVTVAEPVQHDNHTIGIIQVTREAREVDASLFAIRVSILALFGLALGLTVIMSGYLARTIARPMRSLAVAAGQMREERVRGSYLPPALLRRGDEIGELAEALSDSAVALWARMDAIERFAADVAHEIKNPLSSINSAIETLRRVEDPAQHKRLMSIIAQDVGRLDRLITDISDASRVDAELSRQPTEEVDVAPILSTLAEIHEATRDEEDGDPVLTVHISDQPLVVRAVETRLVQVLHNLIGNAVSFSPPNGVITLSAGRNGPFIQITVEDEGPGIPESKLEHIFDRFYSERPEREQFGKHSGLGLSISRQIIEALSGEISADNRRDAECKIIGARFIIKLPGT</sequence>
<evidence type="ECO:0000256" key="5">
    <source>
        <dbReference type="ARBA" id="ARBA00022679"/>
    </source>
</evidence>
<dbReference type="InterPro" id="IPR036097">
    <property type="entry name" value="HisK_dim/P_sf"/>
</dbReference>
<feature type="domain" description="HAMP" evidence="13">
    <location>
        <begin position="300"/>
        <end position="356"/>
    </location>
</feature>
<dbReference type="GO" id="GO:0000155">
    <property type="term" value="F:phosphorelay sensor kinase activity"/>
    <property type="evidence" value="ECO:0007669"/>
    <property type="project" value="InterPro"/>
</dbReference>
<feature type="transmembrane region" description="Helical" evidence="11">
    <location>
        <begin position="274"/>
        <end position="299"/>
    </location>
</feature>
<dbReference type="InterPro" id="IPR003660">
    <property type="entry name" value="HAMP_dom"/>
</dbReference>
<dbReference type="EC" id="2.7.13.3" evidence="3"/>
<keyword evidence="5 14" id="KW-0808">Transferase</keyword>
<dbReference type="CDD" id="cd00082">
    <property type="entry name" value="HisKA"/>
    <property type="match status" value="1"/>
</dbReference>
<evidence type="ECO:0000313" key="14">
    <source>
        <dbReference type="EMBL" id="APH55290.1"/>
    </source>
</evidence>
<dbReference type="Gene3D" id="3.30.565.10">
    <property type="entry name" value="Histidine kinase-like ATPase, C-terminal domain"/>
    <property type="match status" value="1"/>
</dbReference>
<dbReference type="InterPro" id="IPR005467">
    <property type="entry name" value="His_kinase_dom"/>
</dbReference>
<dbReference type="SMART" id="SM00388">
    <property type="entry name" value="HisKA"/>
    <property type="match status" value="1"/>
</dbReference>
<evidence type="ECO:0000256" key="1">
    <source>
        <dbReference type="ARBA" id="ARBA00000085"/>
    </source>
</evidence>
<dbReference type="InterPro" id="IPR050428">
    <property type="entry name" value="TCS_sensor_his_kinase"/>
</dbReference>
<dbReference type="Pfam" id="PF00512">
    <property type="entry name" value="HisKA"/>
    <property type="match status" value="1"/>
</dbReference>
<dbReference type="PANTHER" id="PTHR45436:SF5">
    <property type="entry name" value="SENSOR HISTIDINE KINASE TRCS"/>
    <property type="match status" value="1"/>
</dbReference>
<dbReference type="InterPro" id="IPR025919">
    <property type="entry name" value="Stimulus_sens_dom"/>
</dbReference>
<comment type="catalytic activity">
    <reaction evidence="1">
        <text>ATP + protein L-histidine = ADP + protein N-phospho-L-histidine.</text>
        <dbReference type="EC" id="2.7.13.3"/>
    </reaction>
</comment>
<dbReference type="PANTHER" id="PTHR45436">
    <property type="entry name" value="SENSOR HISTIDINE KINASE YKOH"/>
    <property type="match status" value="1"/>
</dbReference>
<reference evidence="15" key="1">
    <citation type="submission" date="2016-11" db="EMBL/GenBank/DDBJ databases">
        <title>Comparative genomic and phenotypic analysis of Granulibacter bethesdensis clinical isolates from patients with chronic granulomatous disease.</title>
        <authorList>
            <person name="Zarember K.A."/>
            <person name="Porcella S.F."/>
            <person name="Chu J."/>
            <person name="Ding L."/>
            <person name="Dahlstrom E."/>
            <person name="Barbian K."/>
            <person name="Martens C."/>
            <person name="Sykora L."/>
            <person name="Kramer S."/>
            <person name="Pettinato A.M."/>
            <person name="Hong H."/>
            <person name="Wald G."/>
            <person name="Berg L.J."/>
            <person name="Rogge L.S."/>
            <person name="Greenberg D.E."/>
            <person name="Falcone E.L."/>
            <person name="Neves J.F."/>
            <person name="Simoes M.J."/>
            <person name="Casal M."/>
            <person name="Rodriguez-Lopez F.C."/>
            <person name="Zelazny A."/>
            <person name="Gallin J.I."/>
            <person name="Holland S.M."/>
        </authorList>
    </citation>
    <scope>NUCLEOTIDE SEQUENCE [LARGE SCALE GENOMIC DNA]</scope>
    <source>
        <strain evidence="15">NIH9.1</strain>
    </source>
</reference>
<dbReference type="InterPro" id="IPR003661">
    <property type="entry name" value="HisK_dim/P_dom"/>
</dbReference>
<evidence type="ECO:0000256" key="11">
    <source>
        <dbReference type="SAM" id="Phobius"/>
    </source>
</evidence>
<evidence type="ECO:0000256" key="6">
    <source>
        <dbReference type="ARBA" id="ARBA00022692"/>
    </source>
</evidence>
<dbReference type="Proteomes" id="UP000182373">
    <property type="component" value="Chromosome"/>
</dbReference>
<dbReference type="SMART" id="SM00304">
    <property type="entry name" value="HAMP"/>
    <property type="match status" value="1"/>
</dbReference>
<protein>
    <recommendedName>
        <fullName evidence="3">histidine kinase</fullName>
        <ecNumber evidence="3">2.7.13.3</ecNumber>
    </recommendedName>
</protein>
<dbReference type="EMBL" id="CP018191">
    <property type="protein sequence ID" value="APH55290.1"/>
    <property type="molecule type" value="Genomic_DNA"/>
</dbReference>
<evidence type="ECO:0000256" key="8">
    <source>
        <dbReference type="ARBA" id="ARBA00022989"/>
    </source>
</evidence>
<dbReference type="InterPro" id="IPR025908">
    <property type="entry name" value="Sensor_TM1"/>
</dbReference>
<gene>
    <name evidence="14" type="ORF">GbCGDNIH9_1972</name>
</gene>
<keyword evidence="6 11" id="KW-0812">Transmembrane</keyword>
<dbReference type="Gene3D" id="1.10.287.130">
    <property type="match status" value="1"/>
</dbReference>
<dbReference type="Pfam" id="PF13755">
    <property type="entry name" value="Sensor_TM1"/>
    <property type="match status" value="1"/>
</dbReference>
<evidence type="ECO:0000256" key="4">
    <source>
        <dbReference type="ARBA" id="ARBA00022553"/>
    </source>
</evidence>